<dbReference type="InterPro" id="IPR027056">
    <property type="entry name" value="Gluconate_2DH_su3"/>
</dbReference>
<organism evidence="1 2">
    <name type="scientific">Euzebyella marina</name>
    <dbReference type="NCBI Taxonomy" id="1761453"/>
    <lineage>
        <taxon>Bacteria</taxon>
        <taxon>Pseudomonadati</taxon>
        <taxon>Bacteroidota</taxon>
        <taxon>Flavobacteriia</taxon>
        <taxon>Flavobacteriales</taxon>
        <taxon>Flavobacteriaceae</taxon>
        <taxon>Euzebyella</taxon>
    </lineage>
</organism>
<name>A0A3G2L6A6_9FLAO</name>
<sequence>MDRRKALKRTGLLAGATVIAPSLFSLLQSCKDEKRLDWNPEFFSKKEALTIASIIDMVLPRTETPGGLDVKSDIFIDKVVANTYDEKGQENLRNQIAEFNKKCQNDFGANFYELNETDKKKVLEEQEKTSGKFSPGVWGTTVGDQEPIGFYRSMKSMAIWAYTTSEEVGEKILSYDPIPGGYESCKPLSEVGNKWSL</sequence>
<evidence type="ECO:0000313" key="1">
    <source>
        <dbReference type="EMBL" id="AYN67733.1"/>
    </source>
</evidence>
<reference evidence="1 2" key="1">
    <citation type="submission" date="2018-08" db="EMBL/GenBank/DDBJ databases">
        <title>The reduced genetic potential of extracellular carbohydrate catabolism in Euzebyella marina RN62, a Flavobacteriia bacterium isolated from the hadal water.</title>
        <authorList>
            <person name="Xue C."/>
        </authorList>
    </citation>
    <scope>NUCLEOTIDE SEQUENCE [LARGE SCALE GENOMIC DNA]</scope>
    <source>
        <strain evidence="1 2">RN62</strain>
    </source>
</reference>
<dbReference type="EMBL" id="CP032050">
    <property type="protein sequence ID" value="AYN67733.1"/>
    <property type="molecule type" value="Genomic_DNA"/>
</dbReference>
<dbReference type="Proteomes" id="UP000276309">
    <property type="component" value="Chromosome"/>
</dbReference>
<dbReference type="PROSITE" id="PS51257">
    <property type="entry name" value="PROKAR_LIPOPROTEIN"/>
    <property type="match status" value="1"/>
</dbReference>
<evidence type="ECO:0000313" key="2">
    <source>
        <dbReference type="Proteomes" id="UP000276309"/>
    </source>
</evidence>
<protein>
    <submittedName>
        <fullName evidence="1">Gluconate 2-dehydrogenase subunit 3 family protein</fullName>
    </submittedName>
</protein>
<accession>A0A3G2L6A6</accession>
<dbReference type="Pfam" id="PF13618">
    <property type="entry name" value="Gluconate_2-dh3"/>
    <property type="match status" value="1"/>
</dbReference>
<dbReference type="OrthoDB" id="6385145at2"/>
<keyword evidence="2" id="KW-1185">Reference proteome</keyword>
<gene>
    <name evidence="1" type="ORF">D1013_10295</name>
</gene>
<dbReference type="KEGG" id="emar:D1013_10295"/>
<dbReference type="AlphaFoldDB" id="A0A3G2L6A6"/>
<proteinExistence type="predicted"/>
<dbReference type="RefSeq" id="WP_121848749.1">
    <property type="nucleotide sequence ID" value="NZ_CP032050.1"/>
</dbReference>